<accession>A0A4Q0VH80</accession>
<feature type="domain" description="DUF6877" evidence="1">
    <location>
        <begin position="5"/>
        <end position="57"/>
    </location>
</feature>
<organism evidence="2 3">
    <name type="scientific">Clostridium tetani</name>
    <dbReference type="NCBI Taxonomy" id="1513"/>
    <lineage>
        <taxon>Bacteria</taxon>
        <taxon>Bacillati</taxon>
        <taxon>Bacillota</taxon>
        <taxon>Clostridia</taxon>
        <taxon>Eubacteriales</taxon>
        <taxon>Clostridiaceae</taxon>
        <taxon>Clostridium</taxon>
    </lineage>
</organism>
<protein>
    <recommendedName>
        <fullName evidence="1">DUF6877 domain-containing protein</fullName>
    </recommendedName>
</protein>
<evidence type="ECO:0000313" key="3">
    <source>
        <dbReference type="Proteomes" id="UP000290921"/>
    </source>
</evidence>
<dbReference type="RefSeq" id="WP_129029691.1">
    <property type="nucleotide sequence ID" value="NZ_AP026811.1"/>
</dbReference>
<dbReference type="InterPro" id="IPR049242">
    <property type="entry name" value="DUF6877"/>
</dbReference>
<evidence type="ECO:0000259" key="1">
    <source>
        <dbReference type="Pfam" id="PF21793"/>
    </source>
</evidence>
<dbReference type="Proteomes" id="UP000290921">
    <property type="component" value="Unassembled WGS sequence"/>
</dbReference>
<sequence length="65" mass="7498">MRIKINSVKDILNNSKYIPVEVIQDIDKRISDWLASGGKKDDPYIKQQFRYAERVANITLGNMEG</sequence>
<evidence type="ECO:0000313" key="2">
    <source>
        <dbReference type="EMBL" id="RXI50677.1"/>
    </source>
</evidence>
<gene>
    <name evidence="2" type="ORF">DP130_01535</name>
</gene>
<comment type="caution">
    <text evidence="2">The sequence shown here is derived from an EMBL/GenBank/DDBJ whole genome shotgun (WGS) entry which is preliminary data.</text>
</comment>
<proteinExistence type="predicted"/>
<dbReference type="AlphaFoldDB" id="A0A4Q0VH80"/>
<reference evidence="2 3" key="1">
    <citation type="submission" date="2018-06" db="EMBL/GenBank/DDBJ databases">
        <title>Genome conservation of Clostridium tetani.</title>
        <authorList>
            <person name="Bruggemann H."/>
            <person name="Popoff M.R."/>
        </authorList>
    </citation>
    <scope>NUCLEOTIDE SEQUENCE [LARGE SCALE GENOMIC DNA]</scope>
    <source>
        <strain evidence="2 3">2017.061</strain>
    </source>
</reference>
<dbReference type="Pfam" id="PF21793">
    <property type="entry name" value="DUF6877"/>
    <property type="match status" value="1"/>
</dbReference>
<dbReference type="EMBL" id="QMAP01000001">
    <property type="protein sequence ID" value="RXI50677.1"/>
    <property type="molecule type" value="Genomic_DNA"/>
</dbReference>
<name>A0A4Q0VH80_CLOTA</name>